<organism evidence="2">
    <name type="scientific">Muribaculaceae bacterium Z82</name>
    <dbReference type="NCBI Taxonomy" id="2304548"/>
    <lineage>
        <taxon>Bacteria</taxon>
        <taxon>Pseudomonadati</taxon>
        <taxon>Bacteroidota</taxon>
        <taxon>Bacteroidia</taxon>
        <taxon>Bacteroidales</taxon>
        <taxon>Muribaculaceae</taxon>
    </lineage>
</organism>
<proteinExistence type="predicted"/>
<name>A0A7C9N9J7_9BACT</name>
<gene>
    <name evidence="2" type="ORF">D1639_00115</name>
</gene>
<accession>A0A7C9N9J7</accession>
<evidence type="ECO:0000256" key="1">
    <source>
        <dbReference type="SAM" id="MobiDB-lite"/>
    </source>
</evidence>
<evidence type="ECO:0000313" key="2">
    <source>
        <dbReference type="EMBL" id="NBI33463.1"/>
    </source>
</evidence>
<reference evidence="2" key="1">
    <citation type="submission" date="2018-08" db="EMBL/GenBank/DDBJ databases">
        <title>Murine metabolic-syndrome-specific gut microbial biobank.</title>
        <authorList>
            <person name="Liu C."/>
        </authorList>
    </citation>
    <scope>NUCLEOTIDE SEQUENCE [LARGE SCALE GENOMIC DNA]</scope>
    <source>
        <strain evidence="2">Z82</strain>
    </source>
</reference>
<comment type="caution">
    <text evidence="2">The sequence shown here is derived from an EMBL/GenBank/DDBJ whole genome shotgun (WGS) entry which is preliminary data.</text>
</comment>
<feature type="region of interest" description="Disordered" evidence="1">
    <location>
        <begin position="64"/>
        <end position="86"/>
    </location>
</feature>
<protein>
    <submittedName>
        <fullName evidence="2">Uncharacterized protein</fullName>
    </submittedName>
</protein>
<sequence>MAEAKKVQLDEQATDYELGVEAKYAKLAREALSAGEEDLARQYLEQKARAEAAAIGEQENYDADRAAAAAGKPVEGEFDGPSDGSSVVQVKGADGVQASNVDVRAKVDQELAALKLEMGLDQ</sequence>
<dbReference type="AlphaFoldDB" id="A0A7C9N9J7"/>
<dbReference type="EMBL" id="QWKH01000001">
    <property type="protein sequence ID" value="NBI33463.1"/>
    <property type="molecule type" value="Genomic_DNA"/>
</dbReference>